<sequence>MMIGEDWKLSLNGTGHKVMKMAEVRDWRPWSDLPEDLIGLIAKHLGMIDYILFGCVCKSWKSYVSAHRQDFMASQSPHILLLPAYIRSSCCFLYNISDKKNYKALLPSLIGKLCLGIAGGYLVFQNKHDNMKSPLWLLNPITRHELHFPSSPYPLCRVILASSTVPRGEYVIVGFSPGHPYLQFFRSSDSHWTVHKFQIANPWGFIVDGAFFKGKIYFLTSHGKIGVFDPSSAPYFKLLEVKRIRKRIGCKTQLVASNEHLLVIRKADNRYYEVFEVYELNFLTKSWIRQRSLGDQVLFIGDCEGTLPFCTEAKWEGCEDAQNCSIFSVGYSGERFTAHSLDTRCSKEISIEPGGRMPTFLMDRAFWYFPQLACKVDSLSQ</sequence>
<dbReference type="Proteomes" id="UP000828941">
    <property type="component" value="Chromosome 12"/>
</dbReference>
<gene>
    <name evidence="1" type="ORF">L6164_028933</name>
</gene>
<accession>A0ACB9L800</accession>
<proteinExistence type="predicted"/>
<reference evidence="1 2" key="1">
    <citation type="journal article" date="2022" name="DNA Res.">
        <title>Chromosomal-level genome assembly of the orchid tree Bauhinia variegata (Leguminosae; Cercidoideae) supports the allotetraploid origin hypothesis of Bauhinia.</title>
        <authorList>
            <person name="Zhong Y."/>
            <person name="Chen Y."/>
            <person name="Zheng D."/>
            <person name="Pang J."/>
            <person name="Liu Y."/>
            <person name="Luo S."/>
            <person name="Meng S."/>
            <person name="Qian L."/>
            <person name="Wei D."/>
            <person name="Dai S."/>
            <person name="Zhou R."/>
        </authorList>
    </citation>
    <scope>NUCLEOTIDE SEQUENCE [LARGE SCALE GENOMIC DNA]</scope>
    <source>
        <strain evidence="1">BV-YZ2020</strain>
    </source>
</reference>
<comment type="caution">
    <text evidence="1">The sequence shown here is derived from an EMBL/GenBank/DDBJ whole genome shotgun (WGS) entry which is preliminary data.</text>
</comment>
<evidence type="ECO:0000313" key="1">
    <source>
        <dbReference type="EMBL" id="KAI4305572.1"/>
    </source>
</evidence>
<organism evidence="1 2">
    <name type="scientific">Bauhinia variegata</name>
    <name type="common">Purple orchid tree</name>
    <name type="synonym">Phanera variegata</name>
    <dbReference type="NCBI Taxonomy" id="167791"/>
    <lineage>
        <taxon>Eukaryota</taxon>
        <taxon>Viridiplantae</taxon>
        <taxon>Streptophyta</taxon>
        <taxon>Embryophyta</taxon>
        <taxon>Tracheophyta</taxon>
        <taxon>Spermatophyta</taxon>
        <taxon>Magnoliopsida</taxon>
        <taxon>eudicotyledons</taxon>
        <taxon>Gunneridae</taxon>
        <taxon>Pentapetalae</taxon>
        <taxon>rosids</taxon>
        <taxon>fabids</taxon>
        <taxon>Fabales</taxon>
        <taxon>Fabaceae</taxon>
        <taxon>Cercidoideae</taxon>
        <taxon>Cercideae</taxon>
        <taxon>Bauhiniinae</taxon>
        <taxon>Bauhinia</taxon>
    </lineage>
</organism>
<keyword evidence="2" id="KW-1185">Reference proteome</keyword>
<protein>
    <submittedName>
        <fullName evidence="1">Uncharacterized protein</fullName>
    </submittedName>
</protein>
<name>A0ACB9L800_BAUVA</name>
<dbReference type="EMBL" id="CM039437">
    <property type="protein sequence ID" value="KAI4305572.1"/>
    <property type="molecule type" value="Genomic_DNA"/>
</dbReference>
<evidence type="ECO:0000313" key="2">
    <source>
        <dbReference type="Proteomes" id="UP000828941"/>
    </source>
</evidence>